<gene>
    <name evidence="1" type="ordered locus">Nwat_2702</name>
</gene>
<evidence type="ECO:0000313" key="2">
    <source>
        <dbReference type="Proteomes" id="UP000000393"/>
    </source>
</evidence>
<sequence>MASVVYPEVRPCVGILKQNNRIKPVGYVECYVLSRDAQRGMIYM</sequence>
<evidence type="ECO:0000313" key="1">
    <source>
        <dbReference type="EMBL" id="ADJ29470.1"/>
    </source>
</evidence>
<proteinExistence type="predicted"/>
<reference evidence="1 2" key="1">
    <citation type="submission" date="2010-06" db="EMBL/GenBank/DDBJ databases">
        <title>Complete sequence of chromosome of Nitrosococcus watsoni C-113.</title>
        <authorList>
            <consortium name="US DOE Joint Genome Institute"/>
            <person name="Lucas S."/>
            <person name="Copeland A."/>
            <person name="Lapidus A."/>
            <person name="Cheng J.-F."/>
            <person name="Bruce D."/>
            <person name="Goodwin L."/>
            <person name="Pitluck S."/>
            <person name="Malfatti S.A."/>
            <person name="Chain P.S.G."/>
            <person name="Land M."/>
            <person name="Hauser L."/>
            <person name="Kyrpides N."/>
            <person name="Ivanova N."/>
            <person name="Cambell M.A."/>
            <person name="Heidelberg J.F."/>
            <person name="Klotz M.G."/>
            <person name="Woyke T."/>
        </authorList>
    </citation>
    <scope>NUCLEOTIDE SEQUENCE [LARGE SCALE GENOMIC DNA]</scope>
    <source>
        <strain evidence="1 2">C-113</strain>
    </source>
</reference>
<dbReference type="STRING" id="105559.Nwat_2702"/>
<protein>
    <submittedName>
        <fullName evidence="1">Uncharacterized protein</fullName>
    </submittedName>
</protein>
<keyword evidence="2" id="KW-1185">Reference proteome</keyword>
<dbReference type="HOGENOM" id="CLU_3219210_0_0_6"/>
<name>D8KAP3_NITWC</name>
<dbReference type="Proteomes" id="UP000000393">
    <property type="component" value="Chromosome"/>
</dbReference>
<organism evidence="1 2">
    <name type="scientific">Nitrosococcus watsoni (strain C-113)</name>
    <dbReference type="NCBI Taxonomy" id="105559"/>
    <lineage>
        <taxon>Bacteria</taxon>
        <taxon>Pseudomonadati</taxon>
        <taxon>Pseudomonadota</taxon>
        <taxon>Gammaproteobacteria</taxon>
        <taxon>Chromatiales</taxon>
        <taxon>Chromatiaceae</taxon>
        <taxon>Nitrosococcus</taxon>
    </lineage>
</organism>
<dbReference type="EMBL" id="CP002086">
    <property type="protein sequence ID" value="ADJ29470.1"/>
    <property type="molecule type" value="Genomic_DNA"/>
</dbReference>
<dbReference type="KEGG" id="nwa:Nwat_2702"/>
<accession>D8KAP3</accession>
<dbReference type="AlphaFoldDB" id="D8KAP3"/>